<evidence type="ECO:0000313" key="3">
    <source>
        <dbReference type="Proteomes" id="UP001210380"/>
    </source>
</evidence>
<protein>
    <submittedName>
        <fullName evidence="2">Uncharacterized protein</fullName>
    </submittedName>
</protein>
<organism evidence="2 3">
    <name type="scientific">Saccharopolyspora oryzae</name>
    <dbReference type="NCBI Taxonomy" id="2997343"/>
    <lineage>
        <taxon>Bacteria</taxon>
        <taxon>Bacillati</taxon>
        <taxon>Actinomycetota</taxon>
        <taxon>Actinomycetes</taxon>
        <taxon>Pseudonocardiales</taxon>
        <taxon>Pseudonocardiaceae</taxon>
        <taxon>Saccharopolyspora</taxon>
    </lineage>
</organism>
<gene>
    <name evidence="2" type="ORF">OU415_03435</name>
</gene>
<comment type="caution">
    <text evidence="2">The sequence shown here is derived from an EMBL/GenBank/DDBJ whole genome shotgun (WGS) entry which is preliminary data.</text>
</comment>
<accession>A0ABT4URY5</accession>
<dbReference type="EMBL" id="JAQGLA010000003">
    <property type="protein sequence ID" value="MDA3624475.1"/>
    <property type="molecule type" value="Genomic_DNA"/>
</dbReference>
<dbReference type="Proteomes" id="UP001210380">
    <property type="component" value="Unassembled WGS sequence"/>
</dbReference>
<feature type="compositionally biased region" description="Polar residues" evidence="1">
    <location>
        <begin position="1"/>
        <end position="19"/>
    </location>
</feature>
<name>A0ABT4URY5_9PSEU</name>
<dbReference type="RefSeq" id="WP_270947037.1">
    <property type="nucleotide sequence ID" value="NZ_JAQGLA010000003.1"/>
</dbReference>
<evidence type="ECO:0000313" key="2">
    <source>
        <dbReference type="EMBL" id="MDA3624475.1"/>
    </source>
</evidence>
<reference evidence="2 3" key="1">
    <citation type="submission" date="2022-11" db="EMBL/GenBank/DDBJ databases">
        <title>Draft genome sequence of Saccharopolyspora sp. WRP15-2 isolated from rhizosphere soils of wild rice in Thailand.</title>
        <authorList>
            <person name="Duangmal K."/>
            <person name="Kammanee S."/>
            <person name="Muangham S."/>
        </authorList>
    </citation>
    <scope>NUCLEOTIDE SEQUENCE [LARGE SCALE GENOMIC DNA]</scope>
    <source>
        <strain evidence="2 3">WRP15-2</strain>
    </source>
</reference>
<keyword evidence="3" id="KW-1185">Reference proteome</keyword>
<proteinExistence type="predicted"/>
<feature type="region of interest" description="Disordered" evidence="1">
    <location>
        <begin position="1"/>
        <end position="29"/>
    </location>
</feature>
<evidence type="ECO:0000256" key="1">
    <source>
        <dbReference type="SAM" id="MobiDB-lite"/>
    </source>
</evidence>
<sequence>MAEPTPTSSDATEAPTSTGRAPIPDAQPADFVPDDLSTVYEFGYILNYVNKYPGWIALTADAPVYDSSRGGYKVHVYFNAYGGRDIILRNEWSLEVGGEKVVASESPAVTDPYSLENWIPERTPIGNAGDATSNVLVADILFTMPETSQPITMHYDNVDGDVHATWHDGGYGS</sequence>